<organism evidence="2 3">
    <name type="scientific">Aquipseudomonas alcaligenes</name>
    <name type="common">Pseudomonas alcaligenes</name>
    <dbReference type="NCBI Taxonomy" id="43263"/>
    <lineage>
        <taxon>Bacteria</taxon>
        <taxon>Pseudomonadati</taxon>
        <taxon>Pseudomonadota</taxon>
        <taxon>Gammaproteobacteria</taxon>
        <taxon>Pseudomonadales</taxon>
        <taxon>Pseudomonadaceae</taxon>
        <taxon>Aquipseudomonas</taxon>
    </lineage>
</organism>
<accession>A0ABR7S6F8</accession>
<evidence type="ECO:0000256" key="1">
    <source>
        <dbReference type="SAM" id="Phobius"/>
    </source>
</evidence>
<sequence length="152" mass="16109">MDANNPFQTPSAELVSADSVAQGQKLYSLAAIGLATFFGTPLAGAYVLNHNLKALGLLDKLKTSWVMAGVCLLAVLLISFMLPDGTPNSGFAVAQVMAMYYYAKQLHAPALEAHRAQQGAFFSNWRAVGIGLLFLVAVLLVLVPVLMLSGLV</sequence>
<keyword evidence="1" id="KW-0472">Membrane</keyword>
<dbReference type="Proteomes" id="UP000744555">
    <property type="component" value="Unassembled WGS sequence"/>
</dbReference>
<reference evidence="2 3" key="1">
    <citation type="submission" date="2016-06" db="EMBL/GenBank/DDBJ databases">
        <authorList>
            <person name="Ramos C."/>
            <person name="Pintado A."/>
            <person name="Crespo-Gomez J.I."/>
        </authorList>
    </citation>
    <scope>NUCLEOTIDE SEQUENCE [LARGE SCALE GENOMIC DNA]</scope>
    <source>
        <strain evidence="2 3">AVO110</strain>
    </source>
</reference>
<comment type="caution">
    <text evidence="2">The sequence shown here is derived from an EMBL/GenBank/DDBJ whole genome shotgun (WGS) entry which is preliminary data.</text>
</comment>
<keyword evidence="3" id="KW-1185">Reference proteome</keyword>
<dbReference type="RefSeq" id="WP_187807516.1">
    <property type="nucleotide sequence ID" value="NZ_LZEU01000001.1"/>
</dbReference>
<evidence type="ECO:0000313" key="3">
    <source>
        <dbReference type="Proteomes" id="UP000744555"/>
    </source>
</evidence>
<gene>
    <name evidence="2" type="ORF">A9179_17310</name>
</gene>
<keyword evidence="1" id="KW-1133">Transmembrane helix</keyword>
<feature type="transmembrane region" description="Helical" evidence="1">
    <location>
        <begin position="124"/>
        <end position="147"/>
    </location>
</feature>
<feature type="transmembrane region" description="Helical" evidence="1">
    <location>
        <begin position="61"/>
        <end position="82"/>
    </location>
</feature>
<name>A0ABR7S6F8_AQUAC</name>
<protein>
    <submittedName>
        <fullName evidence="2">Uncharacterized protein</fullName>
    </submittedName>
</protein>
<proteinExistence type="predicted"/>
<feature type="transmembrane region" description="Helical" evidence="1">
    <location>
        <begin position="26"/>
        <end position="49"/>
    </location>
</feature>
<evidence type="ECO:0000313" key="2">
    <source>
        <dbReference type="EMBL" id="MBC9252033.1"/>
    </source>
</evidence>
<keyword evidence="1" id="KW-0812">Transmembrane</keyword>
<dbReference type="EMBL" id="LZEU01000001">
    <property type="protein sequence ID" value="MBC9252033.1"/>
    <property type="molecule type" value="Genomic_DNA"/>
</dbReference>